<evidence type="ECO:0000313" key="3">
    <source>
        <dbReference type="Proteomes" id="UP001153620"/>
    </source>
</evidence>
<dbReference type="AlphaFoldDB" id="A0A9N9RJX0"/>
<keyword evidence="3" id="KW-1185">Reference proteome</keyword>
<evidence type="ECO:0000313" key="2">
    <source>
        <dbReference type="EMBL" id="CAG9798099.1"/>
    </source>
</evidence>
<feature type="signal peptide" evidence="1">
    <location>
        <begin position="1"/>
        <end position="22"/>
    </location>
</feature>
<sequence length="70" mass="8138">MRLRFKEIILVLLFSLLHLIQCASYVGQCQRSDGRCSEASKCKYIWTDTIDCTVKQLVCCYNDHDYIDLG</sequence>
<feature type="chain" id="PRO_5040260289" evidence="1">
    <location>
        <begin position="23"/>
        <end position="70"/>
    </location>
</feature>
<reference evidence="2" key="2">
    <citation type="submission" date="2022-10" db="EMBL/GenBank/DDBJ databases">
        <authorList>
            <consortium name="ENA_rothamsted_submissions"/>
            <consortium name="culmorum"/>
            <person name="King R."/>
        </authorList>
    </citation>
    <scope>NUCLEOTIDE SEQUENCE</scope>
</reference>
<proteinExistence type="predicted"/>
<accession>A0A9N9RJX0</accession>
<protein>
    <submittedName>
        <fullName evidence="2">Uncharacterized protein</fullName>
    </submittedName>
</protein>
<dbReference type="OrthoDB" id="10338743at2759"/>
<reference evidence="2" key="1">
    <citation type="submission" date="2022-01" db="EMBL/GenBank/DDBJ databases">
        <authorList>
            <person name="King R."/>
        </authorList>
    </citation>
    <scope>NUCLEOTIDE SEQUENCE</scope>
</reference>
<gene>
    <name evidence="2" type="ORF">CHIRRI_LOCUS1084</name>
</gene>
<dbReference type="EMBL" id="OU895877">
    <property type="protein sequence ID" value="CAG9798099.1"/>
    <property type="molecule type" value="Genomic_DNA"/>
</dbReference>
<evidence type="ECO:0000256" key="1">
    <source>
        <dbReference type="SAM" id="SignalP"/>
    </source>
</evidence>
<dbReference type="Proteomes" id="UP001153620">
    <property type="component" value="Chromosome 1"/>
</dbReference>
<keyword evidence="1" id="KW-0732">Signal</keyword>
<organism evidence="2 3">
    <name type="scientific">Chironomus riparius</name>
    <dbReference type="NCBI Taxonomy" id="315576"/>
    <lineage>
        <taxon>Eukaryota</taxon>
        <taxon>Metazoa</taxon>
        <taxon>Ecdysozoa</taxon>
        <taxon>Arthropoda</taxon>
        <taxon>Hexapoda</taxon>
        <taxon>Insecta</taxon>
        <taxon>Pterygota</taxon>
        <taxon>Neoptera</taxon>
        <taxon>Endopterygota</taxon>
        <taxon>Diptera</taxon>
        <taxon>Nematocera</taxon>
        <taxon>Chironomoidea</taxon>
        <taxon>Chironomidae</taxon>
        <taxon>Chironominae</taxon>
        <taxon>Chironomus</taxon>
    </lineage>
</organism>
<name>A0A9N9RJX0_9DIPT</name>